<organism evidence="4 5">
    <name type="scientific">Mya arenaria</name>
    <name type="common">Soft-shell clam</name>
    <dbReference type="NCBI Taxonomy" id="6604"/>
    <lineage>
        <taxon>Eukaryota</taxon>
        <taxon>Metazoa</taxon>
        <taxon>Spiralia</taxon>
        <taxon>Lophotrochozoa</taxon>
        <taxon>Mollusca</taxon>
        <taxon>Bivalvia</taxon>
        <taxon>Autobranchia</taxon>
        <taxon>Heteroconchia</taxon>
        <taxon>Euheterodonta</taxon>
        <taxon>Imparidentia</taxon>
        <taxon>Neoheterodontei</taxon>
        <taxon>Myida</taxon>
        <taxon>Myoidea</taxon>
        <taxon>Myidae</taxon>
        <taxon>Mya</taxon>
    </lineage>
</organism>
<dbReference type="CDD" id="cd06583">
    <property type="entry name" value="PGRP"/>
    <property type="match status" value="1"/>
</dbReference>
<evidence type="ECO:0000259" key="2">
    <source>
        <dbReference type="SMART" id="SM00644"/>
    </source>
</evidence>
<dbReference type="Proteomes" id="UP001164746">
    <property type="component" value="Chromosome 8"/>
</dbReference>
<sequence length="390" mass="44387">MALPPELRNETEFLNYVDVQVALSKVGESLEAYTEGMLRDVHSDITRVLAPKNLPQCNNECSEQLKKQYKSWCNTCTSWKEELESNMRKPASTHWDNMESWLWPKDFRNIVQVFIQPGWKAANVSLQDLTTVLGIWRRLARVPQTTVNYFDALRDIRNNMAHAPAERVMRVNDSEKNQTFQEIRKVLSNRDVKPFVADFNAVMVIMASLENASNNDEDDDTNDELLGGVVRLVNRSGWRARPPKENEPLGMPVEVVLIHHSAVGENSTRWSDIAYNFVVGEDGRVYEGRSWDRVGSHTLGWNKVAISICFLGNYTDKLPPDCALDAAQKLINYGVSEGKITPNYNLYGHCDARAGFDSPGRALYAHIKTWDHYDSVRPIVKPEPVHVNQP</sequence>
<keyword evidence="5" id="KW-1185">Reference proteome</keyword>
<feature type="domain" description="N-acetylmuramoyl-L-alanine amidase" evidence="2">
    <location>
        <begin position="241"/>
        <end position="360"/>
    </location>
</feature>
<comment type="similarity">
    <text evidence="1">Belongs to the N-acetylmuramoyl-L-alanine amidase 2 family.</text>
</comment>
<dbReference type="InterPro" id="IPR006619">
    <property type="entry name" value="PGRP_domain_met/bac"/>
</dbReference>
<reference evidence="4" key="1">
    <citation type="submission" date="2022-11" db="EMBL/GenBank/DDBJ databases">
        <title>Centuries of genome instability and evolution in soft-shell clam transmissible cancer (bioRxiv).</title>
        <authorList>
            <person name="Hart S.F.M."/>
            <person name="Yonemitsu M.A."/>
            <person name="Giersch R.M."/>
            <person name="Beal B.F."/>
            <person name="Arriagada G."/>
            <person name="Davis B.W."/>
            <person name="Ostrander E.A."/>
            <person name="Goff S.P."/>
            <person name="Metzger M.J."/>
        </authorList>
    </citation>
    <scope>NUCLEOTIDE SEQUENCE</scope>
    <source>
        <strain evidence="4">MELC-2E11</strain>
        <tissue evidence="4">Siphon/mantle</tissue>
    </source>
</reference>
<proteinExistence type="inferred from homology"/>
<dbReference type="Pfam" id="PF15112">
    <property type="entry name" value="DUF4559"/>
    <property type="match status" value="1"/>
</dbReference>
<dbReference type="InterPro" id="IPR002502">
    <property type="entry name" value="Amidase_domain"/>
</dbReference>
<evidence type="ECO:0000313" key="5">
    <source>
        <dbReference type="Proteomes" id="UP001164746"/>
    </source>
</evidence>
<feature type="domain" description="Peptidoglycan recognition protein family" evidence="3">
    <location>
        <begin position="230"/>
        <end position="353"/>
    </location>
</feature>
<dbReference type="SUPFAM" id="SSF55846">
    <property type="entry name" value="N-acetylmuramoyl-L-alanine amidase-like"/>
    <property type="match status" value="1"/>
</dbReference>
<dbReference type="PANTHER" id="PTHR11022">
    <property type="entry name" value="PEPTIDOGLYCAN RECOGNITION PROTEIN"/>
    <property type="match status" value="1"/>
</dbReference>
<protein>
    <submittedName>
        <fullName evidence="4">PGPLE-like protein</fullName>
    </submittedName>
</protein>
<name>A0ABY7EQE1_MYAAR</name>
<evidence type="ECO:0000313" key="4">
    <source>
        <dbReference type="EMBL" id="WAR12163.1"/>
    </source>
</evidence>
<dbReference type="InterPro" id="IPR015510">
    <property type="entry name" value="PGRP"/>
</dbReference>
<accession>A0ABY7EQE1</accession>
<gene>
    <name evidence="4" type="ORF">MAR_026343</name>
</gene>
<evidence type="ECO:0000259" key="3">
    <source>
        <dbReference type="SMART" id="SM00701"/>
    </source>
</evidence>
<dbReference type="Gene3D" id="3.40.80.10">
    <property type="entry name" value="Peptidoglycan recognition protein-like"/>
    <property type="match status" value="1"/>
</dbReference>
<dbReference type="InterPro" id="IPR027897">
    <property type="entry name" value="DUF4559"/>
</dbReference>
<dbReference type="SMART" id="SM00701">
    <property type="entry name" value="PGRP"/>
    <property type="match status" value="1"/>
</dbReference>
<dbReference type="PANTHER" id="PTHR11022:SF41">
    <property type="entry name" value="PEPTIDOGLYCAN-RECOGNITION PROTEIN LC-RELATED"/>
    <property type="match status" value="1"/>
</dbReference>
<dbReference type="InterPro" id="IPR036505">
    <property type="entry name" value="Amidase/PGRP_sf"/>
</dbReference>
<evidence type="ECO:0000256" key="1">
    <source>
        <dbReference type="ARBA" id="ARBA00007553"/>
    </source>
</evidence>
<dbReference type="EMBL" id="CP111019">
    <property type="protein sequence ID" value="WAR12163.1"/>
    <property type="molecule type" value="Genomic_DNA"/>
</dbReference>
<dbReference type="Pfam" id="PF01510">
    <property type="entry name" value="Amidase_2"/>
    <property type="match status" value="1"/>
</dbReference>
<dbReference type="SMART" id="SM00644">
    <property type="entry name" value="Ami_2"/>
    <property type="match status" value="1"/>
</dbReference>